<dbReference type="InterPro" id="IPR023631">
    <property type="entry name" value="Amidase_dom"/>
</dbReference>
<organism evidence="3 4">
    <name type="scientific">Streptomyces cahuitamycinicus</name>
    <dbReference type="NCBI Taxonomy" id="2070367"/>
    <lineage>
        <taxon>Bacteria</taxon>
        <taxon>Bacillati</taxon>
        <taxon>Actinomycetota</taxon>
        <taxon>Actinomycetes</taxon>
        <taxon>Kitasatosporales</taxon>
        <taxon>Streptomycetaceae</taxon>
        <taxon>Streptomyces</taxon>
    </lineage>
</organism>
<dbReference type="EMBL" id="POUC01000419">
    <property type="protein sequence ID" value="PNG17671.1"/>
    <property type="molecule type" value="Genomic_DNA"/>
</dbReference>
<dbReference type="SUPFAM" id="SSF75304">
    <property type="entry name" value="Amidase signature (AS) enzymes"/>
    <property type="match status" value="1"/>
</dbReference>
<dbReference type="PANTHER" id="PTHR11895">
    <property type="entry name" value="TRANSAMIDASE"/>
    <property type="match status" value="1"/>
</dbReference>
<feature type="non-terminal residue" evidence="3">
    <location>
        <position position="1"/>
    </location>
</feature>
<comment type="similarity">
    <text evidence="1">Belongs to the amidase family.</text>
</comment>
<accession>A0A2N8TF76</accession>
<keyword evidence="4" id="KW-1185">Reference proteome</keyword>
<reference evidence="3 4" key="1">
    <citation type="submission" date="2018-01" db="EMBL/GenBank/DDBJ databases">
        <title>Draft genome sequence of Streptomyces sp. 13K301.</title>
        <authorList>
            <person name="Sahin N."/>
            <person name="Saygin H."/>
            <person name="Ay H."/>
        </authorList>
    </citation>
    <scope>NUCLEOTIDE SEQUENCE [LARGE SCALE GENOMIC DNA]</scope>
    <source>
        <strain evidence="3 4">13K301</strain>
    </source>
</reference>
<dbReference type="InterPro" id="IPR000120">
    <property type="entry name" value="Amidase"/>
</dbReference>
<dbReference type="AlphaFoldDB" id="A0A2N8TF76"/>
<sequence>LGGQVAVRPAVARAVRRAVERLAELGAYVTETDPDLTDPVEAFHTLWFSGAARVTQHLGPRQREQLDPGLREICTQGARYSALDYLAAVDVRMDLGRRMGRFHDAYDLLVTPTLPLTAFEAGAEVPKGSGHRRWTGWTPFTYPFNMTQQPAASVPVGADADGLPIGLQLVAARHRDDLVLRAAHALYEAGAGSAGRPTPSGS</sequence>
<evidence type="ECO:0000259" key="2">
    <source>
        <dbReference type="Pfam" id="PF01425"/>
    </source>
</evidence>
<dbReference type="Gene3D" id="3.90.1300.10">
    <property type="entry name" value="Amidase signature (AS) domain"/>
    <property type="match status" value="1"/>
</dbReference>
<dbReference type="InterPro" id="IPR036928">
    <property type="entry name" value="AS_sf"/>
</dbReference>
<evidence type="ECO:0000256" key="1">
    <source>
        <dbReference type="ARBA" id="ARBA00009199"/>
    </source>
</evidence>
<dbReference type="PANTHER" id="PTHR11895:SF7">
    <property type="entry name" value="GLUTAMYL-TRNA(GLN) AMIDOTRANSFERASE SUBUNIT A, MITOCHONDRIAL"/>
    <property type="match status" value="1"/>
</dbReference>
<dbReference type="GO" id="GO:0003824">
    <property type="term" value="F:catalytic activity"/>
    <property type="evidence" value="ECO:0007669"/>
    <property type="project" value="InterPro"/>
</dbReference>
<gene>
    <name evidence="3" type="ORF">C1J00_35235</name>
</gene>
<dbReference type="RefSeq" id="WP_245936628.1">
    <property type="nucleotide sequence ID" value="NZ_POUC01000419.1"/>
</dbReference>
<comment type="caution">
    <text evidence="3">The sequence shown here is derived from an EMBL/GenBank/DDBJ whole genome shotgun (WGS) entry which is preliminary data.</text>
</comment>
<evidence type="ECO:0000313" key="4">
    <source>
        <dbReference type="Proteomes" id="UP000235943"/>
    </source>
</evidence>
<dbReference type="Proteomes" id="UP000235943">
    <property type="component" value="Unassembled WGS sequence"/>
</dbReference>
<name>A0A2N8TF76_9ACTN</name>
<evidence type="ECO:0000313" key="3">
    <source>
        <dbReference type="EMBL" id="PNG17671.1"/>
    </source>
</evidence>
<feature type="domain" description="Amidase" evidence="2">
    <location>
        <begin position="6"/>
        <end position="180"/>
    </location>
</feature>
<proteinExistence type="inferred from homology"/>
<dbReference type="Pfam" id="PF01425">
    <property type="entry name" value="Amidase"/>
    <property type="match status" value="1"/>
</dbReference>
<protein>
    <submittedName>
        <fullName evidence="3">Amidase</fullName>
    </submittedName>
</protein>